<keyword evidence="2" id="KW-1185">Reference proteome</keyword>
<proteinExistence type="predicted"/>
<dbReference type="OrthoDB" id="6783014at2759"/>
<evidence type="ECO:0000313" key="1">
    <source>
        <dbReference type="EMBL" id="KAJ6634442.1"/>
    </source>
</evidence>
<feature type="non-terminal residue" evidence="1">
    <location>
        <position position="248"/>
    </location>
</feature>
<name>A0A9Q0MMA8_9DIPT</name>
<protein>
    <submittedName>
        <fullName evidence="1">Uncharacterized protein</fullName>
    </submittedName>
</protein>
<dbReference type="EMBL" id="WJQU01000219">
    <property type="protein sequence ID" value="KAJ6634442.1"/>
    <property type="molecule type" value="Genomic_DNA"/>
</dbReference>
<organism evidence="1 2">
    <name type="scientific">Pseudolycoriella hygida</name>
    <dbReference type="NCBI Taxonomy" id="35572"/>
    <lineage>
        <taxon>Eukaryota</taxon>
        <taxon>Metazoa</taxon>
        <taxon>Ecdysozoa</taxon>
        <taxon>Arthropoda</taxon>
        <taxon>Hexapoda</taxon>
        <taxon>Insecta</taxon>
        <taxon>Pterygota</taxon>
        <taxon>Neoptera</taxon>
        <taxon>Endopterygota</taxon>
        <taxon>Diptera</taxon>
        <taxon>Nematocera</taxon>
        <taxon>Sciaroidea</taxon>
        <taxon>Sciaridae</taxon>
        <taxon>Pseudolycoriella</taxon>
    </lineage>
</organism>
<comment type="caution">
    <text evidence="1">The sequence shown here is derived from an EMBL/GenBank/DDBJ whole genome shotgun (WGS) entry which is preliminary data.</text>
</comment>
<reference evidence="1" key="1">
    <citation type="submission" date="2022-07" db="EMBL/GenBank/DDBJ databases">
        <authorList>
            <person name="Trinca V."/>
            <person name="Uliana J.V.C."/>
            <person name="Torres T.T."/>
            <person name="Ward R.J."/>
            <person name="Monesi N."/>
        </authorList>
    </citation>
    <scope>NUCLEOTIDE SEQUENCE</scope>
    <source>
        <strain evidence="1">HSMRA1968</strain>
        <tissue evidence="1">Whole embryos</tissue>
    </source>
</reference>
<evidence type="ECO:0000313" key="2">
    <source>
        <dbReference type="Proteomes" id="UP001151699"/>
    </source>
</evidence>
<dbReference type="Proteomes" id="UP001151699">
    <property type="component" value="Unassembled WGS sequence"/>
</dbReference>
<dbReference type="AlphaFoldDB" id="A0A9Q0MMA8"/>
<sequence>MNHLEPLLLMCVERELSYKLKVDNIIQSLDRSTPKLRQVLTATTNDSITNVGFKSIFNIGGMKDMGVVVELDDSLEVVGLDESVDVIGLDESVDVVGSDESMNVGGLVDSVHVGGVGDNIEFEYMLEVVGSEVESTDYEVLAYGPTDDKSCFANTISKPNDESVDVLVASEESLTKPISKNRTVQPLVLDIIPHKGCDDTNMFVPTSGSQLKKQCCVYCVKRVSKFVRHLETVHKSEADVKRCAVLPP</sequence>
<accession>A0A9Q0MMA8</accession>
<gene>
    <name evidence="1" type="ORF">Bhyg_17469</name>
</gene>